<protein>
    <submittedName>
        <fullName evidence="1">Uncharacterized protein</fullName>
    </submittedName>
</protein>
<name>A0AAV7WD38_PLEWA</name>
<keyword evidence="2" id="KW-1185">Reference proteome</keyword>
<gene>
    <name evidence="1" type="ORF">NDU88_005578</name>
</gene>
<dbReference type="Proteomes" id="UP001066276">
    <property type="component" value="Chromosome 1_2"/>
</dbReference>
<proteinExistence type="predicted"/>
<evidence type="ECO:0000313" key="1">
    <source>
        <dbReference type="EMBL" id="KAJ1210210.1"/>
    </source>
</evidence>
<dbReference type="EMBL" id="JANPWB010000002">
    <property type="protein sequence ID" value="KAJ1210210.1"/>
    <property type="molecule type" value="Genomic_DNA"/>
</dbReference>
<sequence length="155" mass="16874">MEARPQWIANRVPGACRSADTLLLSGGGDRDSPRRQRLQQLKTGLTASALGSAAGEPSHSRWACIGPRADVLQIGRKPREGEEWPSGVRPVTGNPLLCSARGKRVQIRMGSLNGDHSGQTAKSLERGRICRLEATNIQPRGQWTPWPLDFVADCQ</sequence>
<reference evidence="1" key="1">
    <citation type="journal article" date="2022" name="bioRxiv">
        <title>Sequencing and chromosome-scale assembly of the giantPleurodeles waltlgenome.</title>
        <authorList>
            <person name="Brown T."/>
            <person name="Elewa A."/>
            <person name="Iarovenko S."/>
            <person name="Subramanian E."/>
            <person name="Araus A.J."/>
            <person name="Petzold A."/>
            <person name="Susuki M."/>
            <person name="Suzuki K.-i.T."/>
            <person name="Hayashi T."/>
            <person name="Toyoda A."/>
            <person name="Oliveira C."/>
            <person name="Osipova E."/>
            <person name="Leigh N.D."/>
            <person name="Simon A."/>
            <person name="Yun M.H."/>
        </authorList>
    </citation>
    <scope>NUCLEOTIDE SEQUENCE</scope>
    <source>
        <strain evidence="1">20211129_DDA</strain>
        <tissue evidence="1">Liver</tissue>
    </source>
</reference>
<organism evidence="1 2">
    <name type="scientific">Pleurodeles waltl</name>
    <name type="common">Iberian ribbed newt</name>
    <dbReference type="NCBI Taxonomy" id="8319"/>
    <lineage>
        <taxon>Eukaryota</taxon>
        <taxon>Metazoa</taxon>
        <taxon>Chordata</taxon>
        <taxon>Craniata</taxon>
        <taxon>Vertebrata</taxon>
        <taxon>Euteleostomi</taxon>
        <taxon>Amphibia</taxon>
        <taxon>Batrachia</taxon>
        <taxon>Caudata</taxon>
        <taxon>Salamandroidea</taxon>
        <taxon>Salamandridae</taxon>
        <taxon>Pleurodelinae</taxon>
        <taxon>Pleurodeles</taxon>
    </lineage>
</organism>
<comment type="caution">
    <text evidence="1">The sequence shown here is derived from an EMBL/GenBank/DDBJ whole genome shotgun (WGS) entry which is preliminary data.</text>
</comment>
<evidence type="ECO:0000313" key="2">
    <source>
        <dbReference type="Proteomes" id="UP001066276"/>
    </source>
</evidence>
<accession>A0AAV7WD38</accession>
<dbReference type="AlphaFoldDB" id="A0AAV7WD38"/>